<dbReference type="SUPFAM" id="SSF57756">
    <property type="entry name" value="Retrovirus zinc finger-like domains"/>
    <property type="match status" value="1"/>
</dbReference>
<dbReference type="PANTHER" id="PTHR22639">
    <property type="entry name" value="GAG-RELATED PROTEIN"/>
    <property type="match status" value="1"/>
</dbReference>
<keyword evidence="1" id="KW-0863">Zinc-finger</keyword>
<dbReference type="GO" id="GO:0003723">
    <property type="term" value="F:RNA binding"/>
    <property type="evidence" value="ECO:0007669"/>
    <property type="project" value="InterPro"/>
</dbReference>
<name>A0AAN8G122_PATCE</name>
<dbReference type="Proteomes" id="UP001347796">
    <property type="component" value="Unassembled WGS sequence"/>
</dbReference>
<evidence type="ECO:0000256" key="2">
    <source>
        <dbReference type="SAM" id="MobiDB-lite"/>
    </source>
</evidence>
<dbReference type="PANTHER" id="PTHR22639:SF3">
    <property type="entry name" value="ZINC FINGER CCHC DOMAIN-CONTAINING PROTEIN 3"/>
    <property type="match status" value="1"/>
</dbReference>
<feature type="domain" description="CCHC-type" evidence="3">
    <location>
        <begin position="195"/>
        <end position="209"/>
    </location>
</feature>
<feature type="region of interest" description="Disordered" evidence="2">
    <location>
        <begin position="229"/>
        <end position="295"/>
    </location>
</feature>
<dbReference type="EMBL" id="JAZGQO010000018">
    <property type="protein sequence ID" value="KAK6168282.1"/>
    <property type="molecule type" value="Genomic_DNA"/>
</dbReference>
<proteinExistence type="predicted"/>
<accession>A0AAN8G122</accession>
<feature type="compositionally biased region" description="Basic and acidic residues" evidence="2">
    <location>
        <begin position="378"/>
        <end position="403"/>
    </location>
</feature>
<dbReference type="InterPro" id="IPR001878">
    <property type="entry name" value="Znf_CCHC"/>
</dbReference>
<dbReference type="GO" id="GO:0003690">
    <property type="term" value="F:double-stranded DNA binding"/>
    <property type="evidence" value="ECO:0007669"/>
    <property type="project" value="InterPro"/>
</dbReference>
<reference evidence="4 6" key="1">
    <citation type="submission" date="2024-01" db="EMBL/GenBank/DDBJ databases">
        <title>The genome of the rayed Mediterranean limpet Patella caerulea (Linnaeus, 1758).</title>
        <authorList>
            <person name="Anh-Thu Weber A."/>
            <person name="Halstead-Nussloch G."/>
        </authorList>
    </citation>
    <scope>NUCLEOTIDE SEQUENCE [LARGE SCALE GENOMIC DNA]</scope>
    <source>
        <strain evidence="4">AATW-2023a</strain>
        <tissue evidence="4">Whole specimen</tissue>
    </source>
</reference>
<evidence type="ECO:0000256" key="1">
    <source>
        <dbReference type="PROSITE-ProRule" id="PRU00047"/>
    </source>
</evidence>
<dbReference type="Pfam" id="PF00098">
    <property type="entry name" value="zf-CCHC"/>
    <property type="match status" value="1"/>
</dbReference>
<evidence type="ECO:0000313" key="4">
    <source>
        <dbReference type="EMBL" id="KAK6168282.1"/>
    </source>
</evidence>
<dbReference type="AlphaFoldDB" id="A0AAN8G122"/>
<protein>
    <recommendedName>
        <fullName evidence="3">CCHC-type domain-containing protein</fullName>
    </recommendedName>
</protein>
<dbReference type="InterPro" id="IPR036875">
    <property type="entry name" value="Znf_CCHC_sf"/>
</dbReference>
<organism evidence="4 6">
    <name type="scientific">Patella caerulea</name>
    <name type="common">Rayed Mediterranean limpet</name>
    <dbReference type="NCBI Taxonomy" id="87958"/>
    <lineage>
        <taxon>Eukaryota</taxon>
        <taxon>Metazoa</taxon>
        <taxon>Spiralia</taxon>
        <taxon>Lophotrochozoa</taxon>
        <taxon>Mollusca</taxon>
        <taxon>Gastropoda</taxon>
        <taxon>Patellogastropoda</taxon>
        <taxon>Patelloidea</taxon>
        <taxon>Patellidae</taxon>
        <taxon>Patella</taxon>
    </lineage>
</organism>
<dbReference type="SMART" id="SM00343">
    <property type="entry name" value="ZnF_C2HC"/>
    <property type="match status" value="2"/>
</dbReference>
<dbReference type="EMBL" id="JAZGQO010000018">
    <property type="protein sequence ID" value="KAK6168283.1"/>
    <property type="molecule type" value="Genomic_DNA"/>
</dbReference>
<dbReference type="InterPro" id="IPR042509">
    <property type="entry name" value="ZCCHC3"/>
</dbReference>
<keyword evidence="1" id="KW-0479">Metal-binding</keyword>
<dbReference type="GO" id="GO:0008270">
    <property type="term" value="F:zinc ion binding"/>
    <property type="evidence" value="ECO:0007669"/>
    <property type="project" value="UniProtKB-KW"/>
</dbReference>
<evidence type="ECO:0000259" key="3">
    <source>
        <dbReference type="PROSITE" id="PS50158"/>
    </source>
</evidence>
<feature type="compositionally biased region" description="Basic and acidic residues" evidence="2">
    <location>
        <begin position="315"/>
        <end position="327"/>
    </location>
</feature>
<evidence type="ECO:0000313" key="6">
    <source>
        <dbReference type="Proteomes" id="UP001347796"/>
    </source>
</evidence>
<feature type="region of interest" description="Disordered" evidence="2">
    <location>
        <begin position="314"/>
        <end position="403"/>
    </location>
</feature>
<keyword evidence="1" id="KW-0862">Zinc</keyword>
<sequence>MDKDKDTKYRKNRHKFKDKTVRIPINCRGLSASELIDKIEDICGIDCVRACVPRFDKYEVTLMDSVDCELLIENGINIEQEIIRCCYVTNKIKLVSIMNLPYYIEDEAIIEKFEKWGVKIEGEIRERIDRLTGCADGTRVMNVTFPPGISSLPFSVGFTTLEGYEYFSLKHDDQNKVCFRCLSKDHLKAECPDFKCRKCEKVGHYARNCTTQACPVCYEYVCICSEPPTSNAENETENETNDDTLSNKEERTAIPTHPKKTEDTNTTAISSSSPPPSKNKDIAQPTESTENPIKTVVKKATNTSLISDSITIDAKSTKAAKDSKSEANDTNYGSRLPTRNDAWRIKSKQQHKNAPETNSKKITNAGKRTLSQSSPTDPNKKLKDLEDHRETFIDKNPYDMETN</sequence>
<dbReference type="GO" id="GO:0002218">
    <property type="term" value="P:activation of innate immune response"/>
    <property type="evidence" value="ECO:0007669"/>
    <property type="project" value="InterPro"/>
</dbReference>
<keyword evidence="6" id="KW-1185">Reference proteome</keyword>
<evidence type="ECO:0000313" key="5">
    <source>
        <dbReference type="EMBL" id="KAK6168283.1"/>
    </source>
</evidence>
<dbReference type="PROSITE" id="PS50158">
    <property type="entry name" value="ZF_CCHC"/>
    <property type="match status" value="1"/>
</dbReference>
<gene>
    <name evidence="4" type="ORF">SNE40_022143</name>
    <name evidence="5" type="ORF">SNE40_022144</name>
</gene>
<comment type="caution">
    <text evidence="4">The sequence shown here is derived from an EMBL/GenBank/DDBJ whole genome shotgun (WGS) entry which is preliminary data.</text>
</comment>
<dbReference type="Gene3D" id="4.10.60.10">
    <property type="entry name" value="Zinc finger, CCHC-type"/>
    <property type="match status" value="1"/>
</dbReference>